<dbReference type="GO" id="GO:0016491">
    <property type="term" value="F:oxidoreductase activity"/>
    <property type="evidence" value="ECO:0007669"/>
    <property type="project" value="UniProtKB-KW"/>
</dbReference>
<comment type="caution">
    <text evidence="3">The sequence shown here is derived from an EMBL/GenBank/DDBJ whole genome shotgun (WGS) entry which is preliminary data.</text>
</comment>
<evidence type="ECO:0008006" key="5">
    <source>
        <dbReference type="Google" id="ProtNLM"/>
    </source>
</evidence>
<keyword evidence="2" id="KW-0560">Oxidoreductase</keyword>
<dbReference type="InterPro" id="IPR036291">
    <property type="entry name" value="NAD(P)-bd_dom_sf"/>
</dbReference>
<sequence length="237" mass="26681">MGLPAGIQLKLSDAVILSTQDSERGTKKRYFPWQFGMDYDTIGRGSAQDLFDEQLAVRDCLRGDRTGLVDWTIVSPGLFMSFLFRPDFGVVDIPGRTVRALGSWDEKITITDVTDIGVAVAEAVFHPAEDDNSGQHNGSVLFIAGDTLSYREIADLVDQRFATDGRAQFERQLWDDEALARQREVDGDIVMFKYRSTFAKGKGVAWEKDDTFGAKRGLKMVDVKTYLERLDERHVKE</sequence>
<dbReference type="InterPro" id="IPR051609">
    <property type="entry name" value="NmrA/Isoflavone_reductase-like"/>
</dbReference>
<dbReference type="PANTHER" id="PTHR47706:SF6">
    <property type="entry name" value="NMRA-LIKE FAMILY PROTEIN (AFU_ORTHOLOGUE AFUA_6G00280)"/>
    <property type="match status" value="1"/>
</dbReference>
<evidence type="ECO:0000256" key="1">
    <source>
        <dbReference type="ARBA" id="ARBA00022857"/>
    </source>
</evidence>
<evidence type="ECO:0000256" key="2">
    <source>
        <dbReference type="ARBA" id="ARBA00023002"/>
    </source>
</evidence>
<dbReference type="SUPFAM" id="SSF51735">
    <property type="entry name" value="NAD(P)-binding Rossmann-fold domains"/>
    <property type="match status" value="1"/>
</dbReference>
<keyword evidence="4" id="KW-1185">Reference proteome</keyword>
<accession>A0A9P8XYT6</accession>
<evidence type="ECO:0000313" key="3">
    <source>
        <dbReference type="EMBL" id="KAH7025039.1"/>
    </source>
</evidence>
<gene>
    <name evidence="3" type="ORF">B0I36DRAFT_332437</name>
</gene>
<proteinExistence type="predicted"/>
<dbReference type="AlphaFoldDB" id="A0A9P8XYT6"/>
<name>A0A9P8XYT6_9PEZI</name>
<dbReference type="GeneID" id="70184657"/>
<reference evidence="3" key="1">
    <citation type="journal article" date="2021" name="Nat. Commun.">
        <title>Genetic determinants of endophytism in the Arabidopsis root mycobiome.</title>
        <authorList>
            <person name="Mesny F."/>
            <person name="Miyauchi S."/>
            <person name="Thiergart T."/>
            <person name="Pickel B."/>
            <person name="Atanasova L."/>
            <person name="Karlsson M."/>
            <person name="Huettel B."/>
            <person name="Barry K.W."/>
            <person name="Haridas S."/>
            <person name="Chen C."/>
            <person name="Bauer D."/>
            <person name="Andreopoulos W."/>
            <person name="Pangilinan J."/>
            <person name="LaButti K."/>
            <person name="Riley R."/>
            <person name="Lipzen A."/>
            <person name="Clum A."/>
            <person name="Drula E."/>
            <person name="Henrissat B."/>
            <person name="Kohler A."/>
            <person name="Grigoriev I.V."/>
            <person name="Martin F.M."/>
            <person name="Hacquard S."/>
        </authorList>
    </citation>
    <scope>NUCLEOTIDE SEQUENCE</scope>
    <source>
        <strain evidence="3">MPI-CAGE-CH-0230</strain>
    </source>
</reference>
<dbReference type="OrthoDB" id="5283654at2759"/>
<dbReference type="EMBL" id="JAGTJQ010000009">
    <property type="protein sequence ID" value="KAH7025039.1"/>
    <property type="molecule type" value="Genomic_DNA"/>
</dbReference>
<organism evidence="3 4">
    <name type="scientific">Microdochium trichocladiopsis</name>
    <dbReference type="NCBI Taxonomy" id="1682393"/>
    <lineage>
        <taxon>Eukaryota</taxon>
        <taxon>Fungi</taxon>
        <taxon>Dikarya</taxon>
        <taxon>Ascomycota</taxon>
        <taxon>Pezizomycotina</taxon>
        <taxon>Sordariomycetes</taxon>
        <taxon>Xylariomycetidae</taxon>
        <taxon>Xylariales</taxon>
        <taxon>Microdochiaceae</taxon>
        <taxon>Microdochium</taxon>
    </lineage>
</organism>
<evidence type="ECO:0000313" key="4">
    <source>
        <dbReference type="Proteomes" id="UP000756346"/>
    </source>
</evidence>
<dbReference type="RefSeq" id="XP_046008587.1">
    <property type="nucleotide sequence ID" value="XM_046155111.1"/>
</dbReference>
<dbReference type="PANTHER" id="PTHR47706">
    <property type="entry name" value="NMRA-LIKE FAMILY PROTEIN"/>
    <property type="match status" value="1"/>
</dbReference>
<dbReference type="Proteomes" id="UP000756346">
    <property type="component" value="Unassembled WGS sequence"/>
</dbReference>
<dbReference type="Gene3D" id="3.40.50.720">
    <property type="entry name" value="NAD(P)-binding Rossmann-like Domain"/>
    <property type="match status" value="1"/>
</dbReference>
<keyword evidence="1" id="KW-0521">NADP</keyword>
<protein>
    <recommendedName>
        <fullName evidence="5">NmrA-like domain-containing protein</fullName>
    </recommendedName>
</protein>